<sequence length="45" mass="5166">MSLGVRFGILESPEIPIDLVRQVVKEFVFSGGIRPTCIEWQEEPY</sequence>
<dbReference type="RefSeq" id="WP_386275894.1">
    <property type="nucleotide sequence ID" value="NZ_JBHRWR010000003.1"/>
</dbReference>
<accession>A0ABV7S9A0</accession>
<evidence type="ECO:0000313" key="1">
    <source>
        <dbReference type="EMBL" id="MFC3572801.1"/>
    </source>
</evidence>
<gene>
    <name evidence="1" type="ORF">ACFOZ0_05810</name>
</gene>
<reference evidence="2" key="1">
    <citation type="journal article" date="2019" name="Int. J. Syst. Evol. Microbiol.">
        <title>The Global Catalogue of Microorganisms (GCM) 10K type strain sequencing project: providing services to taxonomists for standard genome sequencing and annotation.</title>
        <authorList>
            <consortium name="The Broad Institute Genomics Platform"/>
            <consortium name="The Broad Institute Genome Sequencing Center for Infectious Disease"/>
            <person name="Wu L."/>
            <person name="Ma J."/>
        </authorList>
    </citation>
    <scope>NUCLEOTIDE SEQUENCE [LARGE SCALE GENOMIC DNA]</scope>
    <source>
        <strain evidence="2">CGMCC 4.7035</strain>
    </source>
</reference>
<dbReference type="InterPro" id="IPR025680">
    <property type="entry name" value="DddI"/>
</dbReference>
<keyword evidence="2" id="KW-1185">Reference proteome</keyword>
<dbReference type="EMBL" id="JBHRWR010000003">
    <property type="protein sequence ID" value="MFC3572801.1"/>
    <property type="molecule type" value="Genomic_DNA"/>
</dbReference>
<evidence type="ECO:0000313" key="2">
    <source>
        <dbReference type="Proteomes" id="UP001595701"/>
    </source>
</evidence>
<protein>
    <submittedName>
        <fullName evidence="1">Imm1 family immunity protein</fullName>
    </submittedName>
</protein>
<comment type="caution">
    <text evidence="1">The sequence shown here is derived from an EMBL/GenBank/DDBJ whole genome shotgun (WGS) entry which is preliminary data.</text>
</comment>
<dbReference type="Pfam" id="PF14430">
    <property type="entry name" value="Imm1"/>
    <property type="match status" value="1"/>
</dbReference>
<proteinExistence type="predicted"/>
<name>A0ABV7S9A0_9ACTN</name>
<dbReference type="Proteomes" id="UP001595701">
    <property type="component" value="Unassembled WGS sequence"/>
</dbReference>
<organism evidence="1 2">
    <name type="scientific">Streptomyces yaanensis</name>
    <dbReference type="NCBI Taxonomy" id="1142239"/>
    <lineage>
        <taxon>Bacteria</taxon>
        <taxon>Bacillati</taxon>
        <taxon>Actinomycetota</taxon>
        <taxon>Actinomycetes</taxon>
        <taxon>Kitasatosporales</taxon>
        <taxon>Streptomycetaceae</taxon>
        <taxon>Streptomyces</taxon>
    </lineage>
</organism>